<dbReference type="EMBL" id="JAJAPW010000018">
    <property type="protein sequence ID" value="MCB4800320.1"/>
    <property type="molecule type" value="Genomic_DNA"/>
</dbReference>
<dbReference type="Gene3D" id="3.30.910.20">
    <property type="entry name" value="Skp domain"/>
    <property type="match status" value="1"/>
</dbReference>
<organism evidence="1 2">
    <name type="scientific">Neotamlana laminarinivorans</name>
    <dbReference type="NCBI Taxonomy" id="2883124"/>
    <lineage>
        <taxon>Bacteria</taxon>
        <taxon>Pseudomonadati</taxon>
        <taxon>Bacteroidota</taxon>
        <taxon>Flavobacteriia</taxon>
        <taxon>Flavobacteriales</taxon>
        <taxon>Flavobacteriaceae</taxon>
        <taxon>Neotamlana</taxon>
    </lineage>
</organism>
<dbReference type="InterPro" id="IPR024930">
    <property type="entry name" value="Skp_dom_sf"/>
</dbReference>
<gene>
    <name evidence="1" type="ORF">LG649_15845</name>
</gene>
<proteinExistence type="predicted"/>
<evidence type="ECO:0000313" key="2">
    <source>
        <dbReference type="Proteomes" id="UP001139199"/>
    </source>
</evidence>
<protein>
    <submittedName>
        <fullName evidence="1">Uncharacterized protein</fullName>
    </submittedName>
</protein>
<dbReference type="Proteomes" id="UP001139199">
    <property type="component" value="Unassembled WGS sequence"/>
</dbReference>
<dbReference type="AlphaFoldDB" id="A0A9X1I2N8"/>
<comment type="caution">
    <text evidence="1">The sequence shown here is derived from an EMBL/GenBank/DDBJ whole genome shotgun (WGS) entry which is preliminary data.</text>
</comment>
<accession>A0A9X1I2N8</accession>
<sequence length="162" mass="19208">MKLIILIGSFLIFSNLNYCQNKPGFFDYQEVKKSFKYYIKNLEKVELLKTKMNDSLISLVNSFKKRTSSICGNYTQLELEKQRKYLIEQHEKIETFRVYALNELKKEQDNLESITEEKISAIMKSFCGLKGILFLSKRTDLLYCENCEDYTAEFKKFINLKI</sequence>
<name>A0A9X1I2N8_9FLAO</name>
<evidence type="ECO:0000313" key="1">
    <source>
        <dbReference type="EMBL" id="MCB4800320.1"/>
    </source>
</evidence>
<keyword evidence="2" id="KW-1185">Reference proteome</keyword>
<dbReference type="RefSeq" id="WP_226544795.1">
    <property type="nucleotide sequence ID" value="NZ_JAJAPW010000018.1"/>
</dbReference>
<reference evidence="1" key="1">
    <citation type="submission" date="2021-10" db="EMBL/GenBank/DDBJ databases">
        <title>Tamlana sargassums sp. nov., and Tamlana laminarinivorans sp. nov., two new bacteria isolated from the brown alga.</title>
        <authorList>
            <person name="Li J."/>
        </authorList>
    </citation>
    <scope>NUCLEOTIDE SEQUENCE</scope>
    <source>
        <strain evidence="1">PT2-4</strain>
    </source>
</reference>